<sequence>MNSLSQFTCALLLLAITISTFTTAQKSISGPQKGSPEMMEAAAAAQIYGGQNSDTEVLNKVQGQLYNTLELLQAYQEGGPLKFAEKRRNKFEFIRFGRR</sequence>
<evidence type="ECO:0000313" key="2">
    <source>
        <dbReference type="Proteomes" id="UP000887577"/>
    </source>
</evidence>
<protein>
    <submittedName>
        <fullName evidence="3">Uncharacterized protein</fullName>
    </submittedName>
</protein>
<organism evidence="2 3">
    <name type="scientific">Panagrolaimus superbus</name>
    <dbReference type="NCBI Taxonomy" id="310955"/>
    <lineage>
        <taxon>Eukaryota</taxon>
        <taxon>Metazoa</taxon>
        <taxon>Ecdysozoa</taxon>
        <taxon>Nematoda</taxon>
        <taxon>Chromadorea</taxon>
        <taxon>Rhabditida</taxon>
        <taxon>Tylenchina</taxon>
        <taxon>Panagrolaimomorpha</taxon>
        <taxon>Panagrolaimoidea</taxon>
        <taxon>Panagrolaimidae</taxon>
        <taxon>Panagrolaimus</taxon>
    </lineage>
</organism>
<dbReference type="AlphaFoldDB" id="A0A914Z5P1"/>
<dbReference type="Proteomes" id="UP000887577">
    <property type="component" value="Unplaced"/>
</dbReference>
<feature type="signal peptide" evidence="1">
    <location>
        <begin position="1"/>
        <end position="24"/>
    </location>
</feature>
<evidence type="ECO:0000256" key="1">
    <source>
        <dbReference type="SAM" id="SignalP"/>
    </source>
</evidence>
<dbReference type="WBParaSite" id="PSU_v2.g5571.t1">
    <property type="protein sequence ID" value="PSU_v2.g5571.t1"/>
    <property type="gene ID" value="PSU_v2.g5571"/>
</dbReference>
<keyword evidence="1" id="KW-0732">Signal</keyword>
<feature type="chain" id="PRO_5037793835" evidence="1">
    <location>
        <begin position="25"/>
        <end position="99"/>
    </location>
</feature>
<accession>A0A914Z5P1</accession>
<evidence type="ECO:0000313" key="3">
    <source>
        <dbReference type="WBParaSite" id="PSU_v2.g5571.t1"/>
    </source>
</evidence>
<keyword evidence="2" id="KW-1185">Reference proteome</keyword>
<reference evidence="3" key="1">
    <citation type="submission" date="2022-11" db="UniProtKB">
        <authorList>
            <consortium name="WormBaseParasite"/>
        </authorList>
    </citation>
    <scope>IDENTIFICATION</scope>
</reference>
<proteinExistence type="predicted"/>
<name>A0A914Z5P1_9BILA</name>